<feature type="transmembrane region" description="Helical" evidence="7">
    <location>
        <begin position="186"/>
        <end position="208"/>
    </location>
</feature>
<evidence type="ECO:0000256" key="3">
    <source>
        <dbReference type="ARBA" id="ARBA00022475"/>
    </source>
</evidence>
<dbReference type="GO" id="GO:0055085">
    <property type="term" value="P:transmembrane transport"/>
    <property type="evidence" value="ECO:0007669"/>
    <property type="project" value="InterPro"/>
</dbReference>
<protein>
    <submittedName>
        <fullName evidence="9">Sugar ABC transporter permease</fullName>
    </submittedName>
</protein>
<accession>A0A084JQ28</accession>
<comment type="similarity">
    <text evidence="7">Belongs to the binding-protein-dependent transport system permease family.</text>
</comment>
<dbReference type="STRING" id="29354.IO98_04680"/>
<dbReference type="OrthoDB" id="9771544at2"/>
<dbReference type="PANTHER" id="PTHR43744:SF6">
    <property type="entry name" value="ABC TRANSPORTER PERMEASE PROTEIN YESQ-RELATED"/>
    <property type="match status" value="1"/>
</dbReference>
<keyword evidence="2 7" id="KW-0813">Transport</keyword>
<keyword evidence="5 7" id="KW-1133">Transmembrane helix</keyword>
<evidence type="ECO:0000313" key="10">
    <source>
        <dbReference type="Proteomes" id="UP000028525"/>
    </source>
</evidence>
<evidence type="ECO:0000256" key="7">
    <source>
        <dbReference type="RuleBase" id="RU363032"/>
    </source>
</evidence>
<gene>
    <name evidence="9" type="ORF">IO98_04680</name>
</gene>
<comment type="subcellular location">
    <subcellularLocation>
        <location evidence="1 7">Cell membrane</location>
        <topology evidence="1 7">Multi-pass membrane protein</topology>
    </subcellularLocation>
</comment>
<proteinExistence type="inferred from homology"/>
<keyword evidence="3" id="KW-1003">Cell membrane</keyword>
<dbReference type="Pfam" id="PF00528">
    <property type="entry name" value="BPD_transp_1"/>
    <property type="match status" value="1"/>
</dbReference>
<evidence type="ECO:0000256" key="6">
    <source>
        <dbReference type="ARBA" id="ARBA00023136"/>
    </source>
</evidence>
<evidence type="ECO:0000256" key="1">
    <source>
        <dbReference type="ARBA" id="ARBA00004651"/>
    </source>
</evidence>
<dbReference type="AlphaFoldDB" id="A0A084JQ28"/>
<dbReference type="InterPro" id="IPR035906">
    <property type="entry name" value="MetI-like_sf"/>
</dbReference>
<keyword evidence="10" id="KW-1185">Reference proteome</keyword>
<name>A0A084JQ28_9FIRM</name>
<dbReference type="GO" id="GO:0005886">
    <property type="term" value="C:plasma membrane"/>
    <property type="evidence" value="ECO:0007669"/>
    <property type="project" value="UniProtKB-SubCell"/>
</dbReference>
<dbReference type="Gene3D" id="1.10.3720.10">
    <property type="entry name" value="MetI-like"/>
    <property type="match status" value="1"/>
</dbReference>
<reference evidence="9 10" key="1">
    <citation type="submission" date="2014-07" db="EMBL/GenBank/DDBJ databases">
        <title>Draft genome of Clostridium celerecrescens 152B isolated from sediments associated with methane hydrate from Krishna Godavari basin.</title>
        <authorList>
            <person name="Honkalas V.S."/>
            <person name="Dabir A.P."/>
            <person name="Arora P."/>
            <person name="Dhakephalkar P.K."/>
        </authorList>
    </citation>
    <scope>NUCLEOTIDE SEQUENCE [LARGE SCALE GENOMIC DNA]</scope>
    <source>
        <strain evidence="9 10">152B</strain>
    </source>
</reference>
<evidence type="ECO:0000256" key="5">
    <source>
        <dbReference type="ARBA" id="ARBA00022989"/>
    </source>
</evidence>
<feature type="transmembrane region" description="Helical" evidence="7">
    <location>
        <begin position="12"/>
        <end position="34"/>
    </location>
</feature>
<dbReference type="SUPFAM" id="SSF161098">
    <property type="entry name" value="MetI-like"/>
    <property type="match status" value="1"/>
</dbReference>
<dbReference type="CDD" id="cd06261">
    <property type="entry name" value="TM_PBP2"/>
    <property type="match status" value="1"/>
</dbReference>
<organism evidence="9 10">
    <name type="scientific">Lacrimispora celerecrescens</name>
    <dbReference type="NCBI Taxonomy" id="29354"/>
    <lineage>
        <taxon>Bacteria</taxon>
        <taxon>Bacillati</taxon>
        <taxon>Bacillota</taxon>
        <taxon>Clostridia</taxon>
        <taxon>Lachnospirales</taxon>
        <taxon>Lachnospiraceae</taxon>
        <taxon>Lacrimispora</taxon>
    </lineage>
</organism>
<feature type="transmembrane region" description="Helical" evidence="7">
    <location>
        <begin position="245"/>
        <end position="264"/>
    </location>
</feature>
<dbReference type="InterPro" id="IPR000515">
    <property type="entry name" value="MetI-like"/>
</dbReference>
<dbReference type="PROSITE" id="PS50928">
    <property type="entry name" value="ABC_TM1"/>
    <property type="match status" value="1"/>
</dbReference>
<feature type="transmembrane region" description="Helical" evidence="7">
    <location>
        <begin position="78"/>
        <end position="97"/>
    </location>
</feature>
<feature type="transmembrane region" description="Helical" evidence="7">
    <location>
        <begin position="109"/>
        <end position="131"/>
    </location>
</feature>
<evidence type="ECO:0000256" key="2">
    <source>
        <dbReference type="ARBA" id="ARBA00022448"/>
    </source>
</evidence>
<comment type="caution">
    <text evidence="9">The sequence shown here is derived from an EMBL/GenBank/DDBJ whole genome shotgun (WGS) entry which is preliminary data.</text>
</comment>
<keyword evidence="4 7" id="KW-0812">Transmembrane</keyword>
<feature type="domain" description="ABC transmembrane type-1" evidence="8">
    <location>
        <begin position="74"/>
        <end position="266"/>
    </location>
</feature>
<dbReference type="Proteomes" id="UP000028525">
    <property type="component" value="Unassembled WGS sequence"/>
</dbReference>
<dbReference type="EMBL" id="JPME01000007">
    <property type="protein sequence ID" value="KEZ91062.1"/>
    <property type="molecule type" value="Genomic_DNA"/>
</dbReference>
<evidence type="ECO:0000313" key="9">
    <source>
        <dbReference type="EMBL" id="KEZ91062.1"/>
    </source>
</evidence>
<dbReference type="PANTHER" id="PTHR43744">
    <property type="entry name" value="ABC TRANSPORTER PERMEASE PROTEIN MG189-RELATED-RELATED"/>
    <property type="match status" value="1"/>
</dbReference>
<feature type="transmembrane region" description="Helical" evidence="7">
    <location>
        <begin position="143"/>
        <end position="165"/>
    </location>
</feature>
<keyword evidence="6 7" id="KW-0472">Membrane</keyword>
<evidence type="ECO:0000259" key="8">
    <source>
        <dbReference type="PROSITE" id="PS50928"/>
    </source>
</evidence>
<evidence type="ECO:0000256" key="4">
    <source>
        <dbReference type="ARBA" id="ARBA00022692"/>
    </source>
</evidence>
<sequence length="281" mass="32171">MTIQRRKLKNKAINYIILMAVAVIMLYPLIWMVFASFKNNQEIFQAALIPSKWTLSGYINGWKGSGQYTYATFFKNTFLMVLPMVLFTVISASFVAFGFARFQFWGKKVFFAIMMACMMLPNAVMIIPRYIMFKDMGWLNSYLPFIIPCIFGGGSFFIFMFMQFFRGIPRELDESAYVDGCSAFMVYLRIVMPLAKPAVFSAMIFQFMWSWNDFFGPLLYINSVGKYPLALGLRMSMDVNMSVSWNNILAMAIVSVLPLIVLFFTAQKYFVEGVAATGIKG</sequence>